<reference evidence="2 3" key="1">
    <citation type="submission" date="2020-04" db="EMBL/GenBank/DDBJ databases">
        <authorList>
            <person name="De Canck E."/>
        </authorList>
    </citation>
    <scope>NUCLEOTIDE SEQUENCE [LARGE SCALE GENOMIC DNA]</scope>
    <source>
        <strain evidence="2 3">LMG 28138</strain>
    </source>
</reference>
<dbReference type="RefSeq" id="WP_175104377.1">
    <property type="nucleotide sequence ID" value="NZ_CADIKM010000006.1"/>
</dbReference>
<dbReference type="AlphaFoldDB" id="A0A6S7BB75"/>
<name>A0A6S7BB75_9BURK</name>
<keyword evidence="3" id="KW-1185">Reference proteome</keyword>
<proteinExistence type="predicted"/>
<feature type="transmembrane region" description="Helical" evidence="1">
    <location>
        <begin position="48"/>
        <end position="68"/>
    </location>
</feature>
<keyword evidence="1" id="KW-1133">Transmembrane helix</keyword>
<sequence length="73" mass="8532">MTNHDDTQAAIADNEKRIEVHEAVCAERYQGILDRFKRGDKRMQRVEYVLYFLALIAIVGRDGAMRVIEVFFK</sequence>
<dbReference type="EMBL" id="CADIKM010000006">
    <property type="protein sequence ID" value="CAB3784219.1"/>
    <property type="molecule type" value="Genomic_DNA"/>
</dbReference>
<gene>
    <name evidence="2" type="ORF">LMG28138_01765</name>
</gene>
<evidence type="ECO:0000313" key="2">
    <source>
        <dbReference type="EMBL" id="CAB3784219.1"/>
    </source>
</evidence>
<accession>A0A6S7BB75</accession>
<evidence type="ECO:0000256" key="1">
    <source>
        <dbReference type="SAM" id="Phobius"/>
    </source>
</evidence>
<organism evidence="2 3">
    <name type="scientific">Pararobbsia alpina</name>
    <dbReference type="NCBI Taxonomy" id="621374"/>
    <lineage>
        <taxon>Bacteria</taxon>
        <taxon>Pseudomonadati</taxon>
        <taxon>Pseudomonadota</taxon>
        <taxon>Betaproteobacteria</taxon>
        <taxon>Burkholderiales</taxon>
        <taxon>Burkholderiaceae</taxon>
        <taxon>Pararobbsia</taxon>
    </lineage>
</organism>
<keyword evidence="1" id="KW-0812">Transmembrane</keyword>
<evidence type="ECO:0000313" key="3">
    <source>
        <dbReference type="Proteomes" id="UP000494115"/>
    </source>
</evidence>
<keyword evidence="1" id="KW-0472">Membrane</keyword>
<dbReference type="Proteomes" id="UP000494115">
    <property type="component" value="Unassembled WGS sequence"/>
</dbReference>
<protein>
    <submittedName>
        <fullName evidence="2">Uncharacterized protein</fullName>
    </submittedName>
</protein>